<evidence type="ECO:0000313" key="2">
    <source>
        <dbReference type="Proteomes" id="UP000234271"/>
    </source>
</evidence>
<protein>
    <submittedName>
        <fullName evidence="1">Uncharacterized protein</fullName>
    </submittedName>
</protein>
<sequence>MIKHNNNEKSVITHLQKGVPLDKRVTAIEVEQLRQQKDVTEITLAFHEATDLFGEDLELGNILIEVSDDSLAKVIDEETALALANMPAIDNRRDKIIPNIDTNTMLLGLDTEIAEPVLTGNYVIRFQFSKNTPVSEWNDETLGWREAGQGTRFRDAEYAKLRILQLKNKWPDYPIVLHELTSEA</sequence>
<reference evidence="2" key="1">
    <citation type="submission" date="2016-12" db="EMBL/GenBank/DDBJ databases">
        <title>Complete Genome Sequence of Beggiatoa leptomitiformis D-401.</title>
        <authorList>
            <person name="Fomenkov A."/>
            <person name="Vincze T."/>
            <person name="Grabovich M."/>
            <person name="Anton B.P."/>
            <person name="Dubinina G."/>
            <person name="Orlova M."/>
            <person name="Belousova E."/>
            <person name="Roberts R.J."/>
        </authorList>
    </citation>
    <scope>NUCLEOTIDE SEQUENCE [LARGE SCALE GENOMIC DNA]</scope>
    <source>
        <strain evidence="2">D-401</strain>
    </source>
</reference>
<organism evidence="1 2">
    <name type="scientific">Beggiatoa leptomitoformis</name>
    <dbReference type="NCBI Taxonomy" id="288004"/>
    <lineage>
        <taxon>Bacteria</taxon>
        <taxon>Pseudomonadati</taxon>
        <taxon>Pseudomonadota</taxon>
        <taxon>Gammaproteobacteria</taxon>
        <taxon>Thiotrichales</taxon>
        <taxon>Thiotrichaceae</taxon>
        <taxon>Beggiatoa</taxon>
    </lineage>
</organism>
<dbReference type="OrthoDB" id="9936281at2"/>
<dbReference type="KEGG" id="blep:AL038_07620"/>
<dbReference type="AlphaFoldDB" id="A0A2N9YII9"/>
<dbReference type="Proteomes" id="UP000234271">
    <property type="component" value="Chromosome"/>
</dbReference>
<evidence type="ECO:0000313" key="1">
    <source>
        <dbReference type="EMBL" id="AUI70175.1"/>
    </source>
</evidence>
<gene>
    <name evidence="1" type="ORF">BLE401_16695</name>
</gene>
<accession>A0A2N9YII9</accession>
<proteinExistence type="predicted"/>
<keyword evidence="2" id="KW-1185">Reference proteome</keyword>
<name>A0A2N9YII9_9GAMM</name>
<dbReference type="EMBL" id="CP018889">
    <property type="protein sequence ID" value="AUI70175.1"/>
    <property type="molecule type" value="Genomic_DNA"/>
</dbReference>
<dbReference type="RefSeq" id="WP_062151292.1">
    <property type="nucleotide sequence ID" value="NZ_CP012373.2"/>
</dbReference>